<keyword evidence="1" id="KW-0285">Flavoprotein</keyword>
<gene>
    <name evidence="5" type="primary">ssuE</name>
    <name evidence="5" type="ORF">M4V62_06005</name>
</gene>
<dbReference type="NCBIfam" id="TIGR03567">
    <property type="entry name" value="FMN_reduc_SsuE"/>
    <property type="match status" value="1"/>
</dbReference>
<accession>A0ABY4PLK9</accession>
<sequence>MATVLALSGSPSRASRTALLAEHTTADLRVRGHRTHVLALRDLPATPLLTADIHDPSIARAVNLVAEADALVVATPIYKAAYSGLLKTFLDLLPQHAFTGKPVLPLATGGSPAHVLALDYALRPVLTALGAQVCQGRFVLDRHLTTAPDGAMTVDHDDERQLTRVIDQFDLALPSRAHLTAA</sequence>
<dbReference type="Proteomes" id="UP000829992">
    <property type="component" value="Chromosome"/>
</dbReference>
<organism evidence="5 6">
    <name type="scientific">Streptomyces durmitorensis</name>
    <dbReference type="NCBI Taxonomy" id="319947"/>
    <lineage>
        <taxon>Bacteria</taxon>
        <taxon>Bacillati</taxon>
        <taxon>Actinomycetota</taxon>
        <taxon>Actinomycetes</taxon>
        <taxon>Kitasatosporales</taxon>
        <taxon>Streptomycetaceae</taxon>
        <taxon>Streptomyces</taxon>
    </lineage>
</organism>
<evidence type="ECO:0000256" key="3">
    <source>
        <dbReference type="ARBA" id="ARBA00023002"/>
    </source>
</evidence>
<dbReference type="PANTHER" id="PTHR43408:SF1">
    <property type="entry name" value="FMN REDUCTASE (NADPH)"/>
    <property type="match status" value="1"/>
</dbReference>
<dbReference type="InterPro" id="IPR020048">
    <property type="entry name" value="NADPH-dep_FMN_reduc_SsuE"/>
</dbReference>
<evidence type="ECO:0000256" key="1">
    <source>
        <dbReference type="ARBA" id="ARBA00022630"/>
    </source>
</evidence>
<dbReference type="InterPro" id="IPR005025">
    <property type="entry name" value="FMN_Rdtase-like_dom"/>
</dbReference>
<reference evidence="5 6" key="1">
    <citation type="submission" date="2022-05" db="EMBL/GenBank/DDBJ databases">
        <authorList>
            <person name="Zhou X."/>
            <person name="Li K."/>
            <person name="Man Y."/>
        </authorList>
    </citation>
    <scope>NUCLEOTIDE SEQUENCE [LARGE SCALE GENOMIC DNA]</scope>
    <source>
        <strain evidence="5 6">MS405</strain>
    </source>
</reference>
<keyword evidence="6" id="KW-1185">Reference proteome</keyword>
<dbReference type="RefSeq" id="WP_249586174.1">
    <property type="nucleotide sequence ID" value="NZ_BAAAQL010000002.1"/>
</dbReference>
<evidence type="ECO:0000256" key="2">
    <source>
        <dbReference type="ARBA" id="ARBA00022643"/>
    </source>
</evidence>
<evidence type="ECO:0000313" key="5">
    <source>
        <dbReference type="EMBL" id="UQT54683.1"/>
    </source>
</evidence>
<dbReference type="EC" id="1.5.1.38" evidence="5"/>
<dbReference type="GO" id="GO:0052873">
    <property type="term" value="F:FMN reductase (NADPH) activity"/>
    <property type="evidence" value="ECO:0007669"/>
    <property type="project" value="UniProtKB-EC"/>
</dbReference>
<name>A0ABY4PLK9_9ACTN</name>
<dbReference type="Pfam" id="PF03358">
    <property type="entry name" value="FMN_red"/>
    <property type="match status" value="1"/>
</dbReference>
<evidence type="ECO:0000259" key="4">
    <source>
        <dbReference type="Pfam" id="PF03358"/>
    </source>
</evidence>
<dbReference type="InterPro" id="IPR051814">
    <property type="entry name" value="NAD(P)H-dep_FMN_reductase"/>
</dbReference>
<dbReference type="SUPFAM" id="SSF52218">
    <property type="entry name" value="Flavoproteins"/>
    <property type="match status" value="1"/>
</dbReference>
<dbReference type="PANTHER" id="PTHR43408">
    <property type="entry name" value="FMN REDUCTASE (NADPH)"/>
    <property type="match status" value="1"/>
</dbReference>
<feature type="domain" description="NADPH-dependent FMN reductase-like" evidence="4">
    <location>
        <begin position="3"/>
        <end position="140"/>
    </location>
</feature>
<evidence type="ECO:0000313" key="6">
    <source>
        <dbReference type="Proteomes" id="UP000829992"/>
    </source>
</evidence>
<protein>
    <submittedName>
        <fullName evidence="5">NADPH-dependent FMN reductase</fullName>
        <ecNumber evidence="5">1.5.1.38</ecNumber>
    </submittedName>
</protein>
<dbReference type="InterPro" id="IPR029039">
    <property type="entry name" value="Flavoprotein-like_sf"/>
</dbReference>
<dbReference type="EMBL" id="CP097289">
    <property type="protein sequence ID" value="UQT54683.1"/>
    <property type="molecule type" value="Genomic_DNA"/>
</dbReference>
<keyword evidence="2" id="KW-0288">FMN</keyword>
<dbReference type="Gene3D" id="3.40.50.360">
    <property type="match status" value="1"/>
</dbReference>
<proteinExistence type="predicted"/>
<keyword evidence="3 5" id="KW-0560">Oxidoreductase</keyword>